<dbReference type="InterPro" id="IPR006675">
    <property type="entry name" value="HDIG_dom"/>
</dbReference>
<dbReference type="Gene3D" id="1.10.3210.10">
    <property type="entry name" value="Hypothetical protein af1432"/>
    <property type="match status" value="1"/>
</dbReference>
<dbReference type="CDD" id="cd00077">
    <property type="entry name" value="HDc"/>
    <property type="match status" value="1"/>
</dbReference>
<dbReference type="Proteomes" id="UP000287853">
    <property type="component" value="Unassembled WGS sequence"/>
</dbReference>
<protein>
    <submittedName>
        <fullName evidence="2">HDIG domain-containing protein</fullName>
    </submittedName>
</protein>
<dbReference type="AlphaFoldDB" id="A0A3S3QS46"/>
<dbReference type="NCBIfam" id="TIGR00277">
    <property type="entry name" value="HDIG"/>
    <property type="match status" value="1"/>
</dbReference>
<dbReference type="InterPro" id="IPR003607">
    <property type="entry name" value="HD/PDEase_dom"/>
</dbReference>
<evidence type="ECO:0000313" key="2">
    <source>
        <dbReference type="EMBL" id="RWX46100.1"/>
    </source>
</evidence>
<proteinExistence type="predicted"/>
<organism evidence="2 3">
    <name type="scientific">Candidatus Electrothrix aarhusensis</name>
    <dbReference type="NCBI Taxonomy" id="1859131"/>
    <lineage>
        <taxon>Bacteria</taxon>
        <taxon>Pseudomonadati</taxon>
        <taxon>Thermodesulfobacteriota</taxon>
        <taxon>Desulfobulbia</taxon>
        <taxon>Desulfobulbales</taxon>
        <taxon>Desulfobulbaceae</taxon>
        <taxon>Candidatus Electrothrix</taxon>
    </lineage>
</organism>
<dbReference type="Pfam" id="PF01966">
    <property type="entry name" value="HD"/>
    <property type="match status" value="1"/>
</dbReference>
<evidence type="ECO:0000313" key="3">
    <source>
        <dbReference type="Proteomes" id="UP000287853"/>
    </source>
</evidence>
<dbReference type="SUPFAM" id="SSF109604">
    <property type="entry name" value="HD-domain/PDEase-like"/>
    <property type="match status" value="1"/>
</dbReference>
<keyword evidence="3" id="KW-1185">Reference proteome</keyword>
<gene>
    <name evidence="2" type="ORF">H206_00392</name>
</gene>
<sequence length="210" mass="23925">MQTLDIPDTPKIPGIDTCIALMEQYAMLPNIRRHSLLVAQIAELLAQRLHESLPAGQAPDQDFCINGALLHDIAKTPCLKDGCDHAATGAEICRRHGFPEIAEIVAGHIILQDFSPERYRQGLFQARDIVYYADKRVRHDAIVNLDERLEYILENYGENDERVQGLIRDNFRRCEQLEDFLFNFLDFSPEQLGSKVEQYTSQSSLVGRLL</sequence>
<accession>A0A3S3QS46</accession>
<dbReference type="EMBL" id="MTKO01000069">
    <property type="protein sequence ID" value="RWX46100.1"/>
    <property type="molecule type" value="Genomic_DNA"/>
</dbReference>
<feature type="domain" description="HD" evidence="1">
    <location>
        <begin position="33"/>
        <end position="113"/>
    </location>
</feature>
<comment type="caution">
    <text evidence="2">The sequence shown here is derived from an EMBL/GenBank/DDBJ whole genome shotgun (WGS) entry which is preliminary data.</text>
</comment>
<evidence type="ECO:0000259" key="1">
    <source>
        <dbReference type="Pfam" id="PF01966"/>
    </source>
</evidence>
<name>A0A3S3QS46_9BACT</name>
<reference evidence="2 3" key="1">
    <citation type="submission" date="2017-01" db="EMBL/GenBank/DDBJ databases">
        <title>The cable genome- insights into the physiology and evolution of filamentous bacteria capable of sulfide oxidation via long distance electron transfer.</title>
        <authorList>
            <person name="Schreiber L."/>
            <person name="Bjerg J.T."/>
            <person name="Boggild A."/>
            <person name="Van De Vossenberg J."/>
            <person name="Meysman F."/>
            <person name="Nielsen L.P."/>
            <person name="Schramm A."/>
            <person name="Kjeldsen K.U."/>
        </authorList>
    </citation>
    <scope>NUCLEOTIDE SEQUENCE [LARGE SCALE GENOMIC DNA]</scope>
    <source>
        <strain evidence="2">MCF</strain>
    </source>
</reference>
<dbReference type="InterPro" id="IPR006674">
    <property type="entry name" value="HD_domain"/>
</dbReference>